<dbReference type="NCBIfam" id="TIGR01493">
    <property type="entry name" value="HAD-SF-IA-v2"/>
    <property type="match status" value="1"/>
</dbReference>
<dbReference type="NCBIfam" id="TIGR01509">
    <property type="entry name" value="HAD-SF-IA-v3"/>
    <property type="match status" value="1"/>
</dbReference>
<feature type="signal peptide" evidence="3">
    <location>
        <begin position="1"/>
        <end position="24"/>
    </location>
</feature>
<protein>
    <submittedName>
        <fullName evidence="4">Cryptic haloacid dehalogenase 1</fullName>
        <ecNumber evidence="4">3.8.1.2</ecNumber>
    </submittedName>
</protein>
<dbReference type="InterPro" id="IPR036412">
    <property type="entry name" value="HAD-like_sf"/>
</dbReference>
<dbReference type="Gene3D" id="1.10.150.240">
    <property type="entry name" value="Putative phosphatase, domain 2"/>
    <property type="match status" value="1"/>
</dbReference>
<sequence length="260" mass="28481">MKSKVVRLFIAMVLCAIAMTTAMAEDKGKNSAMVKPKVIFFDVNETLLDLESMQDSVAKALGGRKDLLPLWFSTMLHHSLVDSATGQYHLFGDIGTAALMMVAEANGITLTEAEARAAIVTPMLQLPPHPDVVKGLQALKDQGYTLVSLTNSTNKGVQKQFENAGLTDLFDRRLSIEDIQVYKPHLLTYQWAAKQLGVELDETLMVAAHGWDVAGAKAAGMQTAFVARPGKVMYPLGMEPDYVVSDLVELAETLKRREKE</sequence>
<keyword evidence="3" id="KW-0732">Signal</keyword>
<dbReference type="InterPro" id="IPR023198">
    <property type="entry name" value="PGP-like_dom2"/>
</dbReference>
<evidence type="ECO:0000256" key="1">
    <source>
        <dbReference type="ARBA" id="ARBA00008106"/>
    </source>
</evidence>
<comment type="similarity">
    <text evidence="1">Belongs to the HAD-like hydrolase superfamily. S-2-haloalkanoic acid dehalogenase family.</text>
</comment>
<dbReference type="HOGENOM" id="CLU_045011_3_1_0"/>
<dbReference type="EMBL" id="AANZ01000006">
    <property type="protein sequence ID" value="EAQ81077.1"/>
    <property type="molecule type" value="Genomic_DNA"/>
</dbReference>
<dbReference type="EC" id="3.8.1.2" evidence="4"/>
<name>A3ZQY4_9BACT</name>
<dbReference type="SUPFAM" id="SSF56784">
    <property type="entry name" value="HAD-like"/>
    <property type="match status" value="1"/>
</dbReference>
<keyword evidence="2 4" id="KW-0378">Hydrolase</keyword>
<dbReference type="SFLD" id="SFLDG01129">
    <property type="entry name" value="C1.5:_HAD__Beta-PGM__Phosphata"/>
    <property type="match status" value="1"/>
</dbReference>
<dbReference type="Pfam" id="PF00702">
    <property type="entry name" value="Hydrolase"/>
    <property type="match status" value="1"/>
</dbReference>
<dbReference type="NCBIfam" id="TIGR01428">
    <property type="entry name" value="HAD_type_II"/>
    <property type="match status" value="1"/>
</dbReference>
<dbReference type="AlphaFoldDB" id="A3ZQY4"/>
<reference evidence="4 5" key="1">
    <citation type="submission" date="2006-02" db="EMBL/GenBank/DDBJ databases">
        <authorList>
            <person name="Amann R."/>
            <person name="Ferriera S."/>
            <person name="Johnson J."/>
            <person name="Kravitz S."/>
            <person name="Halpern A."/>
            <person name="Remington K."/>
            <person name="Beeson K."/>
            <person name="Tran B."/>
            <person name="Rogers Y.-H."/>
            <person name="Friedman R."/>
            <person name="Venter J.C."/>
        </authorList>
    </citation>
    <scope>NUCLEOTIDE SEQUENCE [LARGE SCALE GENOMIC DNA]</scope>
    <source>
        <strain evidence="4 5">DSM 3645</strain>
    </source>
</reference>
<dbReference type="PRINTS" id="PR00413">
    <property type="entry name" value="HADHALOGNASE"/>
</dbReference>
<accession>A3ZQY4</accession>
<organism evidence="4 5">
    <name type="scientific">Blastopirellula marina DSM 3645</name>
    <dbReference type="NCBI Taxonomy" id="314230"/>
    <lineage>
        <taxon>Bacteria</taxon>
        <taxon>Pseudomonadati</taxon>
        <taxon>Planctomycetota</taxon>
        <taxon>Planctomycetia</taxon>
        <taxon>Pirellulales</taxon>
        <taxon>Pirellulaceae</taxon>
        <taxon>Blastopirellula</taxon>
    </lineage>
</organism>
<evidence type="ECO:0000256" key="2">
    <source>
        <dbReference type="ARBA" id="ARBA00022801"/>
    </source>
</evidence>
<comment type="caution">
    <text evidence="4">The sequence shown here is derived from an EMBL/GenBank/DDBJ whole genome shotgun (WGS) entry which is preliminary data.</text>
</comment>
<dbReference type="STRING" id="314230.DSM3645_20937"/>
<evidence type="ECO:0000256" key="3">
    <source>
        <dbReference type="SAM" id="SignalP"/>
    </source>
</evidence>
<dbReference type="GO" id="GO:0018784">
    <property type="term" value="F:(S)-2-haloacid dehalogenase activity"/>
    <property type="evidence" value="ECO:0007669"/>
    <property type="project" value="UniProtKB-EC"/>
</dbReference>
<feature type="chain" id="PRO_5002665228" evidence="3">
    <location>
        <begin position="25"/>
        <end position="260"/>
    </location>
</feature>
<dbReference type="eggNOG" id="COG1011">
    <property type="taxonomic scope" value="Bacteria"/>
</dbReference>
<dbReference type="SFLD" id="SFLDS00003">
    <property type="entry name" value="Haloacid_Dehalogenase"/>
    <property type="match status" value="1"/>
</dbReference>
<dbReference type="PANTHER" id="PTHR43316:SF3">
    <property type="entry name" value="HALOACID DEHALOGENASE, TYPE II (AFU_ORTHOLOGUE AFUA_2G07750)-RELATED"/>
    <property type="match status" value="1"/>
</dbReference>
<dbReference type="PANTHER" id="PTHR43316">
    <property type="entry name" value="HYDROLASE, HALOACID DELAHOGENASE-RELATED"/>
    <property type="match status" value="1"/>
</dbReference>
<dbReference type="InterPro" id="IPR006328">
    <property type="entry name" value="2-HAD"/>
</dbReference>
<dbReference type="InterPro" id="IPR023214">
    <property type="entry name" value="HAD_sf"/>
</dbReference>
<dbReference type="InterPro" id="IPR006439">
    <property type="entry name" value="HAD-SF_hydro_IA"/>
</dbReference>
<dbReference type="Proteomes" id="UP000004358">
    <property type="component" value="Unassembled WGS sequence"/>
</dbReference>
<dbReference type="InterPro" id="IPR051540">
    <property type="entry name" value="S-2-haloacid_dehalogenase"/>
</dbReference>
<evidence type="ECO:0000313" key="5">
    <source>
        <dbReference type="Proteomes" id="UP000004358"/>
    </source>
</evidence>
<dbReference type="CDD" id="cd02588">
    <property type="entry name" value="HAD_L2-DEX"/>
    <property type="match status" value="1"/>
</dbReference>
<proteinExistence type="inferred from homology"/>
<evidence type="ECO:0000313" key="4">
    <source>
        <dbReference type="EMBL" id="EAQ81077.1"/>
    </source>
</evidence>
<dbReference type="Gene3D" id="3.40.50.1000">
    <property type="entry name" value="HAD superfamily/HAD-like"/>
    <property type="match status" value="1"/>
</dbReference>
<dbReference type="RefSeq" id="WP_002652084.1">
    <property type="nucleotide sequence ID" value="NZ_CH672376.1"/>
</dbReference>
<gene>
    <name evidence="4" type="ORF">DSM3645_20937</name>
</gene>